<keyword evidence="1" id="KW-0472">Membrane</keyword>
<reference evidence="2 3" key="1">
    <citation type="submission" date="2023-04" db="EMBL/GenBank/DDBJ databases">
        <title>Forest soil microbial communities from Buena Vista Peninsula, Colon Province, Panama.</title>
        <authorList>
            <person name="Bouskill N."/>
        </authorList>
    </citation>
    <scope>NUCLEOTIDE SEQUENCE [LARGE SCALE GENOMIC DNA]</scope>
    <source>
        <strain evidence="2 3">CFH S0262</strain>
    </source>
</reference>
<comment type="caution">
    <text evidence="2">The sequence shown here is derived from an EMBL/GenBank/DDBJ whole genome shotgun (WGS) entry which is preliminary data.</text>
</comment>
<organism evidence="2 3">
    <name type="scientific">Prescottella agglutinans</name>
    <dbReference type="NCBI Taxonomy" id="1644129"/>
    <lineage>
        <taxon>Bacteria</taxon>
        <taxon>Bacillati</taxon>
        <taxon>Actinomycetota</taxon>
        <taxon>Actinomycetes</taxon>
        <taxon>Mycobacteriales</taxon>
        <taxon>Nocardiaceae</taxon>
        <taxon>Prescottella</taxon>
    </lineage>
</organism>
<gene>
    <name evidence="2" type="ORF">M2280_006099</name>
</gene>
<dbReference type="Proteomes" id="UP001160334">
    <property type="component" value="Unassembled WGS sequence"/>
</dbReference>
<keyword evidence="3" id="KW-1185">Reference proteome</keyword>
<sequence length="122" mass="12956">MPIKSRPAVSAPVVEVAPPRRTTTAVRPRPSDDILDEQTAKKTNVAAMVGLFSATTVVLFPAAIVFGLLGVYETSRRPDESGKHIAIAAVVVGLIELIAVVAITAYFANSVASVNEVRPIYR</sequence>
<dbReference type="EMBL" id="JARXVC010000028">
    <property type="protein sequence ID" value="MDH6284836.1"/>
    <property type="molecule type" value="Genomic_DNA"/>
</dbReference>
<evidence type="ECO:0000313" key="3">
    <source>
        <dbReference type="Proteomes" id="UP001160334"/>
    </source>
</evidence>
<dbReference type="RefSeq" id="WP_280764023.1">
    <property type="nucleotide sequence ID" value="NZ_JARXVC010000028.1"/>
</dbReference>
<accession>A0ABT6MKI4</accession>
<evidence type="ECO:0000256" key="1">
    <source>
        <dbReference type="SAM" id="Phobius"/>
    </source>
</evidence>
<evidence type="ECO:0008006" key="4">
    <source>
        <dbReference type="Google" id="ProtNLM"/>
    </source>
</evidence>
<evidence type="ECO:0000313" key="2">
    <source>
        <dbReference type="EMBL" id="MDH6284836.1"/>
    </source>
</evidence>
<keyword evidence="1" id="KW-1133">Transmembrane helix</keyword>
<feature type="transmembrane region" description="Helical" evidence="1">
    <location>
        <begin position="84"/>
        <end position="108"/>
    </location>
</feature>
<keyword evidence="1" id="KW-0812">Transmembrane</keyword>
<name>A0ABT6MKI4_9NOCA</name>
<feature type="transmembrane region" description="Helical" evidence="1">
    <location>
        <begin position="45"/>
        <end position="72"/>
    </location>
</feature>
<proteinExistence type="predicted"/>
<protein>
    <recommendedName>
        <fullName evidence="4">DUF4190 domain-containing protein</fullName>
    </recommendedName>
</protein>